<accession>A0A166H283</accession>
<dbReference type="Pfam" id="PF03577">
    <property type="entry name" value="Peptidase_C69"/>
    <property type="match status" value="1"/>
</dbReference>
<comment type="similarity">
    <text evidence="2 6">Belongs to the peptidase C69 family.</text>
</comment>
<gene>
    <name evidence="7" type="ORF">TY91_08015</name>
</gene>
<evidence type="ECO:0000256" key="4">
    <source>
        <dbReference type="ARBA" id="ARBA00022801"/>
    </source>
</evidence>
<dbReference type="GO" id="GO:0070004">
    <property type="term" value="F:cysteine-type exopeptidase activity"/>
    <property type="evidence" value="ECO:0007669"/>
    <property type="project" value="InterPro"/>
</dbReference>
<dbReference type="InterPro" id="IPR047804">
    <property type="entry name" value="C69_dipept_A-like"/>
</dbReference>
<evidence type="ECO:0000256" key="6">
    <source>
        <dbReference type="RuleBase" id="RU364089"/>
    </source>
</evidence>
<evidence type="ECO:0000256" key="1">
    <source>
        <dbReference type="ARBA" id="ARBA00001670"/>
    </source>
</evidence>
<evidence type="ECO:0000313" key="7">
    <source>
        <dbReference type="EMBL" id="KZL41165.1"/>
    </source>
</evidence>
<organism evidence="7 8">
    <name type="scientific">Secundilactobacillus collinoides</name>
    <name type="common">Lactobacillus collinoides</name>
    <dbReference type="NCBI Taxonomy" id="33960"/>
    <lineage>
        <taxon>Bacteria</taxon>
        <taxon>Bacillati</taxon>
        <taxon>Bacillota</taxon>
        <taxon>Bacilli</taxon>
        <taxon>Lactobacillales</taxon>
        <taxon>Lactobacillaceae</taxon>
        <taxon>Secundilactobacillus</taxon>
    </lineage>
</organism>
<dbReference type="GO" id="GO:0016805">
    <property type="term" value="F:dipeptidase activity"/>
    <property type="evidence" value="ECO:0007669"/>
    <property type="project" value="UniProtKB-KW"/>
</dbReference>
<comment type="caution">
    <text evidence="7">The sequence shown here is derived from an EMBL/GenBank/DDBJ whole genome shotgun (WGS) entry which is preliminary data.</text>
</comment>
<keyword evidence="4 6" id="KW-0378">Hydrolase</keyword>
<dbReference type="NCBIfam" id="NF033678">
    <property type="entry name" value="C69_fam_dipept"/>
    <property type="match status" value="1"/>
</dbReference>
<evidence type="ECO:0000256" key="3">
    <source>
        <dbReference type="ARBA" id="ARBA00022670"/>
    </source>
</evidence>
<dbReference type="RefSeq" id="WP_056996229.1">
    <property type="nucleotide sequence ID" value="NZ_JYDC01000038.1"/>
</dbReference>
<dbReference type="InterPro" id="IPR005322">
    <property type="entry name" value="Peptidase_C69"/>
</dbReference>
<reference evidence="7 8" key="1">
    <citation type="submission" date="2015-02" db="EMBL/GenBank/DDBJ databases">
        <title>Draft genome sequence of Lactobacillus collinoides CUPV2371 isolated from a natural cider, the first genome sequence of a strain of this species.</title>
        <authorList>
            <person name="Puertas A.I."/>
            <person name="Spano G."/>
            <person name="Capozzi V."/>
            <person name="Lamontanara A."/>
            <person name="Orru L."/>
            <person name="Duenas M.T."/>
        </authorList>
    </citation>
    <scope>NUCLEOTIDE SEQUENCE [LARGE SCALE GENOMIC DNA]</scope>
    <source>
        <strain evidence="7 8">237</strain>
    </source>
</reference>
<proteinExistence type="inferred from homology"/>
<comment type="catalytic activity">
    <reaction evidence="1">
        <text>an L-aminoacyl-L-amino acid + H2O = 2 an L-alpha-amino acid</text>
        <dbReference type="Rhea" id="RHEA:48940"/>
        <dbReference type="ChEBI" id="CHEBI:15377"/>
        <dbReference type="ChEBI" id="CHEBI:59869"/>
        <dbReference type="ChEBI" id="CHEBI:77460"/>
        <dbReference type="EC" id="3.4.13.19"/>
    </reaction>
</comment>
<dbReference type="Gene3D" id="3.60.60.10">
    <property type="entry name" value="Penicillin V Acylase, Chain A"/>
    <property type="match status" value="1"/>
</dbReference>
<dbReference type="GO" id="GO:0006508">
    <property type="term" value="P:proteolysis"/>
    <property type="evidence" value="ECO:0007669"/>
    <property type="project" value="UniProtKB-KW"/>
</dbReference>
<keyword evidence="5 6" id="KW-0224">Dipeptidase</keyword>
<keyword evidence="3 6" id="KW-0645">Protease</keyword>
<dbReference type="Proteomes" id="UP000076480">
    <property type="component" value="Unassembled WGS sequence"/>
</dbReference>
<dbReference type="AlphaFoldDB" id="A0A166H283"/>
<evidence type="ECO:0000313" key="8">
    <source>
        <dbReference type="Proteomes" id="UP000076480"/>
    </source>
</evidence>
<sequence length="476" mass="53012">MVQTEPFSACTSILIGKNATVDGSVIIGRNEDSRPAWPKNFVVHPAVTHDTPQVFKSQDNDFSMPLPANAAKYTATPEWTTKYGLFEEDGINEYGVAMSATESTYANTRVLAADPLEKNGIGEEAMITVTLPYIKSAREGVKRLGTIVATYGTDESNGILFADKDEAWYFETGSGHYWVAQRIPDDSYAVIANQMAIQEIDFADPDNFMWHPGIQDFVKEHVLNPGRQGFNFRKIFGTANQMDTYYNLPRVWYGQKMFNPAVEQSVGSYELPFLRQADDLLSVDDAKAFLSSHYQGTEYDPIGNGDEADRKRFRPVSLATTQESHILQLRQFAQPELSGIHWLAMGVAAQSVYVPFYAGILSTPAAYQASDVVSYQAESAYWVYKQAGVMVDSHYREFGGQLSDLQKDLNQKFGQAVIEADNVGRELDGVELSAYLTKISTAQAELGLKKYRELTADLITKATAFSPLKYKQDLNL</sequence>
<dbReference type="EC" id="3.4.-.-" evidence="6"/>
<dbReference type="OrthoDB" id="9764088at2"/>
<name>A0A166H283_SECCO</name>
<evidence type="ECO:0000256" key="5">
    <source>
        <dbReference type="ARBA" id="ARBA00022997"/>
    </source>
</evidence>
<dbReference type="PATRIC" id="fig|33960.6.peg.2173"/>
<dbReference type="PANTHER" id="PTHR12994:SF17">
    <property type="entry name" value="LD30995P"/>
    <property type="match status" value="1"/>
</dbReference>
<protein>
    <recommendedName>
        <fullName evidence="6">Dipeptidase</fullName>
        <ecNumber evidence="6">3.4.-.-</ecNumber>
    </recommendedName>
</protein>
<evidence type="ECO:0000256" key="2">
    <source>
        <dbReference type="ARBA" id="ARBA00007225"/>
    </source>
</evidence>
<dbReference type="EMBL" id="JYDC01000038">
    <property type="protein sequence ID" value="KZL41165.1"/>
    <property type="molecule type" value="Genomic_DNA"/>
</dbReference>
<keyword evidence="8" id="KW-1185">Reference proteome</keyword>
<dbReference type="PANTHER" id="PTHR12994">
    <property type="entry name" value="SECERNIN"/>
    <property type="match status" value="1"/>
</dbReference>